<reference evidence="3" key="1">
    <citation type="journal article" date="2016" name="Nature">
        <title>The genome of the seagrass Zostera marina reveals angiosperm adaptation to the sea.</title>
        <authorList>
            <person name="Olsen J.L."/>
            <person name="Rouze P."/>
            <person name="Verhelst B."/>
            <person name="Lin Y.-C."/>
            <person name="Bayer T."/>
            <person name="Collen J."/>
            <person name="Dattolo E."/>
            <person name="De Paoli E."/>
            <person name="Dittami S."/>
            <person name="Maumus F."/>
            <person name="Michel G."/>
            <person name="Kersting A."/>
            <person name="Lauritano C."/>
            <person name="Lohaus R."/>
            <person name="Toepel M."/>
            <person name="Tonon T."/>
            <person name="Vanneste K."/>
            <person name="Amirebrahimi M."/>
            <person name="Brakel J."/>
            <person name="Bostroem C."/>
            <person name="Chovatia M."/>
            <person name="Grimwood J."/>
            <person name="Jenkins J.W."/>
            <person name="Jueterbock A."/>
            <person name="Mraz A."/>
            <person name="Stam W.T."/>
            <person name="Tice H."/>
            <person name="Bornberg-Bauer E."/>
            <person name="Green P.J."/>
            <person name="Pearson G.A."/>
            <person name="Procaccini G."/>
            <person name="Duarte C.M."/>
            <person name="Schmutz J."/>
            <person name="Reusch T.B.H."/>
            <person name="Van de Peer Y."/>
        </authorList>
    </citation>
    <scope>NUCLEOTIDE SEQUENCE [LARGE SCALE GENOMIC DNA]</scope>
    <source>
        <strain evidence="3">cv. Finnish</strain>
    </source>
</reference>
<sequence length="264" mass="30193">MFLQHVNLVGISLISTSQVFTLEKSTKFLRLKCSSSSNGSPYVNYSKLVAEVKARLEKENPELPLGLKGRDDEEMISWFLKDRKYSVDDALTKLRKSIKWRKEFGVSELTKESVSGLYQTGKAYVHEHTDVNGRPVLVVVASKHFPATQDSRENEKLCVFLIEEALGKLPLGKEDILGIFDLRGFTIENGDISFLKFLIDVFYYYYPKRIGQVLFVGAPFVFQPIWHVVKPLLKSYASLVRFCDAETVTREYFNDNTVPPDFNI</sequence>
<dbReference type="SUPFAM" id="SSF52087">
    <property type="entry name" value="CRAL/TRIO domain"/>
    <property type="match status" value="1"/>
</dbReference>
<comment type="caution">
    <text evidence="2">The sequence shown here is derived from an EMBL/GenBank/DDBJ whole genome shotgun (WGS) entry which is preliminary data.</text>
</comment>
<accession>A0A0K9Q260</accession>
<protein>
    <recommendedName>
        <fullName evidence="1">CRAL-TRIO domain-containing protein</fullName>
    </recommendedName>
</protein>
<dbReference type="InterPro" id="IPR036865">
    <property type="entry name" value="CRAL-TRIO_dom_sf"/>
</dbReference>
<keyword evidence="3" id="KW-1185">Reference proteome</keyword>
<dbReference type="AlphaFoldDB" id="A0A0K9Q260"/>
<evidence type="ECO:0000259" key="1">
    <source>
        <dbReference type="PROSITE" id="PS50191"/>
    </source>
</evidence>
<dbReference type="Proteomes" id="UP000036987">
    <property type="component" value="Unassembled WGS sequence"/>
</dbReference>
<organism evidence="2 3">
    <name type="scientific">Zostera marina</name>
    <name type="common">Eelgrass</name>
    <dbReference type="NCBI Taxonomy" id="29655"/>
    <lineage>
        <taxon>Eukaryota</taxon>
        <taxon>Viridiplantae</taxon>
        <taxon>Streptophyta</taxon>
        <taxon>Embryophyta</taxon>
        <taxon>Tracheophyta</taxon>
        <taxon>Spermatophyta</taxon>
        <taxon>Magnoliopsida</taxon>
        <taxon>Liliopsida</taxon>
        <taxon>Zosteraceae</taxon>
        <taxon>Zostera</taxon>
    </lineage>
</organism>
<dbReference type="SUPFAM" id="SSF46938">
    <property type="entry name" value="CRAL/TRIO N-terminal domain"/>
    <property type="match status" value="1"/>
</dbReference>
<dbReference type="InterPro" id="IPR036273">
    <property type="entry name" value="CRAL/TRIO_N_dom_sf"/>
</dbReference>
<evidence type="ECO:0000313" key="3">
    <source>
        <dbReference type="Proteomes" id="UP000036987"/>
    </source>
</evidence>
<dbReference type="PANTHER" id="PTHR47556">
    <property type="entry name" value="SEC14P-LIKE PHOSPHATIDYLINOSITOL TRANSFER FAMILY PROTEIN"/>
    <property type="match status" value="1"/>
</dbReference>
<dbReference type="PROSITE" id="PS50191">
    <property type="entry name" value="CRAL_TRIO"/>
    <property type="match status" value="1"/>
</dbReference>
<dbReference type="InterPro" id="IPR001251">
    <property type="entry name" value="CRAL-TRIO_dom"/>
</dbReference>
<proteinExistence type="predicted"/>
<dbReference type="STRING" id="29655.A0A0K9Q260"/>
<gene>
    <name evidence="2" type="ORF">ZOSMA_115G00170</name>
</gene>
<feature type="domain" description="CRAL-TRIO" evidence="1">
    <location>
        <begin position="111"/>
        <end position="264"/>
    </location>
</feature>
<dbReference type="SMART" id="SM00516">
    <property type="entry name" value="SEC14"/>
    <property type="match status" value="1"/>
</dbReference>
<dbReference type="CDD" id="cd00170">
    <property type="entry name" value="SEC14"/>
    <property type="match status" value="1"/>
</dbReference>
<evidence type="ECO:0000313" key="2">
    <source>
        <dbReference type="EMBL" id="KMZ75381.1"/>
    </source>
</evidence>
<dbReference type="EMBL" id="LFYR01000176">
    <property type="protein sequence ID" value="KMZ75381.1"/>
    <property type="molecule type" value="Genomic_DNA"/>
</dbReference>
<dbReference type="Gene3D" id="3.40.525.10">
    <property type="entry name" value="CRAL-TRIO lipid binding domain"/>
    <property type="match status" value="1"/>
</dbReference>
<dbReference type="GO" id="GO:0016036">
    <property type="term" value="P:cellular response to phosphate starvation"/>
    <property type="evidence" value="ECO:0000318"/>
    <property type="project" value="GO_Central"/>
</dbReference>
<dbReference type="Pfam" id="PF00650">
    <property type="entry name" value="CRAL_TRIO"/>
    <property type="match status" value="1"/>
</dbReference>
<dbReference type="PANTHER" id="PTHR47556:SF1">
    <property type="entry name" value="SEC14P-LIKE PHOSPHATIDYLINOSITOL TRANSFER FAMILY PROTEIN"/>
    <property type="match status" value="1"/>
</dbReference>
<name>A0A0K9Q260_ZOSMR</name>
<dbReference type="GO" id="GO:0009570">
    <property type="term" value="C:chloroplast stroma"/>
    <property type="evidence" value="ECO:0000318"/>
    <property type="project" value="GO_Central"/>
</dbReference>
<dbReference type="OrthoDB" id="75724at2759"/>
<dbReference type="OMA" id="NDNDIWI"/>
<dbReference type="GO" id="GO:0008526">
    <property type="term" value="F:phosphatidylinositol transfer activity"/>
    <property type="evidence" value="ECO:0000318"/>
    <property type="project" value="GO_Central"/>
</dbReference>